<feature type="region of interest" description="Disordered" evidence="1">
    <location>
        <begin position="254"/>
        <end position="300"/>
    </location>
</feature>
<proteinExistence type="predicted"/>
<gene>
    <name evidence="2" type="ORF">RF11_03293</name>
</gene>
<dbReference type="AlphaFoldDB" id="A0A0C2IKG7"/>
<dbReference type="Proteomes" id="UP000031668">
    <property type="component" value="Unassembled WGS sequence"/>
</dbReference>
<protein>
    <submittedName>
        <fullName evidence="2">Uncharacterized protein</fullName>
    </submittedName>
</protein>
<dbReference type="EMBL" id="JWZT01003673">
    <property type="protein sequence ID" value="KII65899.1"/>
    <property type="molecule type" value="Genomic_DNA"/>
</dbReference>
<name>A0A0C2IKG7_THEKT</name>
<keyword evidence="3" id="KW-1185">Reference proteome</keyword>
<accession>A0A0C2IKG7</accession>
<evidence type="ECO:0000313" key="2">
    <source>
        <dbReference type="EMBL" id="KII65899.1"/>
    </source>
</evidence>
<evidence type="ECO:0000313" key="3">
    <source>
        <dbReference type="Proteomes" id="UP000031668"/>
    </source>
</evidence>
<evidence type="ECO:0000256" key="1">
    <source>
        <dbReference type="SAM" id="MobiDB-lite"/>
    </source>
</evidence>
<organism evidence="2 3">
    <name type="scientific">Thelohanellus kitauei</name>
    <name type="common">Myxosporean</name>
    <dbReference type="NCBI Taxonomy" id="669202"/>
    <lineage>
        <taxon>Eukaryota</taxon>
        <taxon>Metazoa</taxon>
        <taxon>Cnidaria</taxon>
        <taxon>Myxozoa</taxon>
        <taxon>Myxosporea</taxon>
        <taxon>Bivalvulida</taxon>
        <taxon>Platysporina</taxon>
        <taxon>Myxobolidae</taxon>
        <taxon>Thelohanellus</taxon>
    </lineage>
</organism>
<sequence length="315" mass="35937">MDMRLHNLLAITIDGEPLEVFKPAPVHFCTDFTSTASATVSTYGRVVLRLGTFLQAVKVVQDSHLLNTHPHPQPTRATLPGRHSFAGKYSDNTRECDRCRHNTTFSYINRTGILSLENIFGMAFDNRVSRDFEARRNFIIHALSHFQAIDHPYTRYLTNHLNQVLEDRGVGSTSITCDPPGSCPLCGFLLKPDTRMSIKQRKDVYNLMKQKVKGWKAYRSLLESTPKKSIYLSYKCEACSKVVFFKLDRTSQTKTPVYSDPRLKDAIPKPKRNTSKTAKIERKTQPKPVSSYLKKSNSQNSKKLNTFLTFLDRGR</sequence>
<comment type="caution">
    <text evidence="2">The sequence shown here is derived from an EMBL/GenBank/DDBJ whole genome shotgun (WGS) entry which is preliminary data.</text>
</comment>
<reference evidence="2 3" key="1">
    <citation type="journal article" date="2014" name="Genome Biol. Evol.">
        <title>The genome of the myxosporean Thelohanellus kitauei shows adaptations to nutrient acquisition within its fish host.</title>
        <authorList>
            <person name="Yang Y."/>
            <person name="Xiong J."/>
            <person name="Zhou Z."/>
            <person name="Huo F."/>
            <person name="Miao W."/>
            <person name="Ran C."/>
            <person name="Liu Y."/>
            <person name="Zhang J."/>
            <person name="Feng J."/>
            <person name="Wang M."/>
            <person name="Wang M."/>
            <person name="Wang L."/>
            <person name="Yao B."/>
        </authorList>
    </citation>
    <scope>NUCLEOTIDE SEQUENCE [LARGE SCALE GENOMIC DNA]</scope>
    <source>
        <strain evidence="2">Wuqing</strain>
    </source>
</reference>
<feature type="compositionally biased region" description="Low complexity" evidence="1">
    <location>
        <begin position="290"/>
        <end position="300"/>
    </location>
</feature>